<dbReference type="EMBL" id="CAUYUJ010003831">
    <property type="protein sequence ID" value="CAK0807031.1"/>
    <property type="molecule type" value="Genomic_DNA"/>
</dbReference>
<name>A0ABN9QNV7_9DINO</name>
<reference evidence="1" key="1">
    <citation type="submission" date="2023-10" db="EMBL/GenBank/DDBJ databases">
        <authorList>
            <person name="Chen Y."/>
            <person name="Shah S."/>
            <person name="Dougan E. K."/>
            <person name="Thang M."/>
            <person name="Chan C."/>
        </authorList>
    </citation>
    <scope>NUCLEOTIDE SEQUENCE [LARGE SCALE GENOMIC DNA]</scope>
</reference>
<feature type="non-terminal residue" evidence="1">
    <location>
        <position position="1"/>
    </location>
</feature>
<evidence type="ECO:0000313" key="2">
    <source>
        <dbReference type="Proteomes" id="UP001189429"/>
    </source>
</evidence>
<evidence type="ECO:0000313" key="1">
    <source>
        <dbReference type="EMBL" id="CAK0807031.1"/>
    </source>
</evidence>
<protein>
    <submittedName>
        <fullName evidence="1">Uncharacterized protein</fullName>
    </submittedName>
</protein>
<accession>A0ABN9QNV7</accession>
<organism evidence="1 2">
    <name type="scientific">Prorocentrum cordatum</name>
    <dbReference type="NCBI Taxonomy" id="2364126"/>
    <lineage>
        <taxon>Eukaryota</taxon>
        <taxon>Sar</taxon>
        <taxon>Alveolata</taxon>
        <taxon>Dinophyceae</taxon>
        <taxon>Prorocentrales</taxon>
        <taxon>Prorocentraceae</taxon>
        <taxon>Prorocentrum</taxon>
    </lineage>
</organism>
<feature type="non-terminal residue" evidence="1">
    <location>
        <position position="167"/>
    </location>
</feature>
<sequence>ALDKGFEAEEGWRDEELRKQRYRNIIVGLATHGGSYTIEVGDGMMMSGPFSVEGLPDIDLSYHPYACDLSKHQILVVGAAMREVARRLCEADGKLETALGEAGSGSANAGKEPGADVAEAAKASVGDADWLGQLSRAPWKLEANSGLAEKFAPLDFARARASKLTAR</sequence>
<keyword evidence="2" id="KW-1185">Reference proteome</keyword>
<proteinExistence type="predicted"/>
<dbReference type="Proteomes" id="UP001189429">
    <property type="component" value="Unassembled WGS sequence"/>
</dbReference>
<comment type="caution">
    <text evidence="1">The sequence shown here is derived from an EMBL/GenBank/DDBJ whole genome shotgun (WGS) entry which is preliminary data.</text>
</comment>
<gene>
    <name evidence="1" type="ORF">PCOR1329_LOCUS13041</name>
</gene>